<sequence>MELRFGGEECRIRHIFQLPYEIVQHITSQLIQDDLINLTLACKLFYKMATRILYSKIYLNDSPIENSDVVLLASTWSWLKLLPKATNEEAKEVANYQLSCLLRSIQENPQLSNYIQEVRLNWDLDIETQKTFVSFITKYSKSLKIIENVTDPEFDFAIEENFHNSNLISLDLPPPSTLPSLDIDQNYLPNAQRYLIKRLNTNIKVMTLFMDPLLLFNNVVRPLKKLEIDSFKMHCRPDTYPPVIYNRQNLKFSKLSDIFDTKLLKTLTIISWYDHISPDRIYKFDQWSEFHNLEDITLIAVTYNDKKISTLLDNCYKLKRLKLDFSYPKRSMVRNSMVFKSIFNHRHHLQFLDIKLNLTTKIINMDIRDFGIVLKIACNCFLCQEIVHKKIFQDKILPKSEDYKIDSLETYEKIDFFSQLFESCLSPYSKAVDRYPSVKTGPDNIEEFLHRFNIQNIERSRFFKPLNVEDFYNLFHCLVHCMKVDLDPIVENFKNLNYLVINDISLLIKEDFITGIKYPIPIFYNKGYKTNYEVSKDNRYSNEVHNNGTIEPYERSLYLN</sequence>
<dbReference type="InterPro" id="IPR036047">
    <property type="entry name" value="F-box-like_dom_sf"/>
</dbReference>
<dbReference type="InterPro" id="IPR032675">
    <property type="entry name" value="LRR_dom_sf"/>
</dbReference>
<dbReference type="Pfam" id="PF12937">
    <property type="entry name" value="F-box-like"/>
    <property type="match status" value="1"/>
</dbReference>
<evidence type="ECO:0000313" key="3">
    <source>
        <dbReference type="Proteomes" id="UP000009328"/>
    </source>
</evidence>
<dbReference type="Gene3D" id="3.80.10.10">
    <property type="entry name" value="Ribonuclease Inhibitor"/>
    <property type="match status" value="1"/>
</dbReference>
<dbReference type="InterPro" id="IPR001810">
    <property type="entry name" value="F-box_dom"/>
</dbReference>
<dbReference type="EMBL" id="CAIF01000181">
    <property type="protein sequence ID" value="CCH45159.1"/>
    <property type="molecule type" value="Genomic_DNA"/>
</dbReference>
<comment type="caution">
    <text evidence="2">The sequence shown here is derived from an EMBL/GenBank/DDBJ whole genome shotgun (WGS) entry which is preliminary data.</text>
</comment>
<proteinExistence type="predicted"/>
<dbReference type="PROSITE" id="PS50181">
    <property type="entry name" value="FBOX"/>
    <property type="match status" value="1"/>
</dbReference>
<dbReference type="STRING" id="1206466.K0KUQ0"/>
<evidence type="ECO:0000313" key="2">
    <source>
        <dbReference type="EMBL" id="CCH45159.1"/>
    </source>
</evidence>
<gene>
    <name evidence="2" type="ORF">BN7_4738</name>
</gene>
<accession>K0KUQ0</accession>
<feature type="domain" description="F-box" evidence="1">
    <location>
        <begin position="12"/>
        <end position="57"/>
    </location>
</feature>
<dbReference type="eggNOG" id="ENOG502QRGQ">
    <property type="taxonomic scope" value="Eukaryota"/>
</dbReference>
<keyword evidence="3" id="KW-1185">Reference proteome</keyword>
<evidence type="ECO:0000259" key="1">
    <source>
        <dbReference type="PROSITE" id="PS50181"/>
    </source>
</evidence>
<name>K0KUQ0_WICCF</name>
<dbReference type="InParanoid" id="K0KUQ0"/>
<organism evidence="2 3">
    <name type="scientific">Wickerhamomyces ciferrii (strain ATCC 14091 / BCRC 22168 / CBS 111 / JCM 3599 / NBRC 0793 / NRRL Y-1031 F-60-10)</name>
    <name type="common">Yeast</name>
    <name type="synonym">Pichia ciferrii</name>
    <dbReference type="NCBI Taxonomy" id="1206466"/>
    <lineage>
        <taxon>Eukaryota</taxon>
        <taxon>Fungi</taxon>
        <taxon>Dikarya</taxon>
        <taxon>Ascomycota</taxon>
        <taxon>Saccharomycotina</taxon>
        <taxon>Saccharomycetes</taxon>
        <taxon>Phaffomycetales</taxon>
        <taxon>Wickerhamomycetaceae</taxon>
        <taxon>Wickerhamomyces</taxon>
    </lineage>
</organism>
<dbReference type="HOGENOM" id="CLU_020929_0_0_1"/>
<dbReference type="AlphaFoldDB" id="K0KUQ0"/>
<reference evidence="2 3" key="1">
    <citation type="journal article" date="2012" name="Eukaryot. Cell">
        <title>Draft genome sequence of Wickerhamomyces ciferrii NRRL Y-1031 F-60-10.</title>
        <authorList>
            <person name="Schneider J."/>
            <person name="Andrea H."/>
            <person name="Blom J."/>
            <person name="Jaenicke S."/>
            <person name="Ruckert C."/>
            <person name="Schorsch C."/>
            <person name="Szczepanowski R."/>
            <person name="Farwick M."/>
            <person name="Goesmann A."/>
            <person name="Puhler A."/>
            <person name="Schaffer S."/>
            <person name="Tauch A."/>
            <person name="Kohler T."/>
            <person name="Brinkrolf K."/>
        </authorList>
    </citation>
    <scope>NUCLEOTIDE SEQUENCE [LARGE SCALE GENOMIC DNA]</scope>
    <source>
        <strain evidence="3">ATCC 14091 / BCRC 22168 / CBS 111 / JCM 3599 / NBRC 0793 / NRRL Y-1031 F-60-10</strain>
    </source>
</reference>
<dbReference type="SUPFAM" id="SSF81383">
    <property type="entry name" value="F-box domain"/>
    <property type="match status" value="1"/>
</dbReference>
<protein>
    <submittedName>
        <fullName evidence="2">F-box protein</fullName>
    </submittedName>
</protein>
<dbReference type="Proteomes" id="UP000009328">
    <property type="component" value="Unassembled WGS sequence"/>
</dbReference>
<dbReference type="FunCoup" id="K0KUQ0">
    <property type="interactions" value="35"/>
</dbReference>